<dbReference type="EMBL" id="BDGX01000014">
    <property type="protein sequence ID" value="GAV48849.1"/>
    <property type="molecule type" value="Genomic_DNA"/>
</dbReference>
<dbReference type="AlphaFoldDB" id="A0A1Q2ZZH7"/>
<dbReference type="Pfam" id="PF08737">
    <property type="entry name" value="Rgp1"/>
    <property type="match status" value="1"/>
</dbReference>
<evidence type="ECO:0000313" key="3">
    <source>
        <dbReference type="Proteomes" id="UP000187013"/>
    </source>
</evidence>
<accession>A0A1Q2ZZH7</accession>
<dbReference type="eggNOG" id="KOG4469">
    <property type="taxonomic scope" value="Eukaryota"/>
</dbReference>
<gene>
    <name evidence="2" type="ORF">ZYGR_0N02540</name>
</gene>
<reference evidence="2 3" key="1">
    <citation type="submission" date="2016-08" db="EMBL/GenBank/DDBJ databases">
        <title>Draft genome sequence of allopolyploid Zygosaccharomyces rouxii.</title>
        <authorList>
            <person name="Watanabe J."/>
            <person name="Uehara K."/>
            <person name="Mogi Y."/>
            <person name="Tsukioka Y."/>
        </authorList>
    </citation>
    <scope>NUCLEOTIDE SEQUENCE [LARGE SCALE GENOMIC DNA]</scope>
    <source>
        <strain evidence="2 3">NBRC 110957</strain>
    </source>
</reference>
<evidence type="ECO:0000313" key="2">
    <source>
        <dbReference type="EMBL" id="GAV48849.1"/>
    </source>
</evidence>
<organism evidence="2 3">
    <name type="scientific">Zygosaccharomyces rouxii</name>
    <dbReference type="NCBI Taxonomy" id="4956"/>
    <lineage>
        <taxon>Eukaryota</taxon>
        <taxon>Fungi</taxon>
        <taxon>Dikarya</taxon>
        <taxon>Ascomycota</taxon>
        <taxon>Saccharomycotina</taxon>
        <taxon>Saccharomycetes</taxon>
        <taxon>Saccharomycetales</taxon>
        <taxon>Saccharomycetaceae</taxon>
        <taxon>Zygosaccharomyces</taxon>
    </lineage>
</organism>
<evidence type="ECO:0000256" key="1">
    <source>
        <dbReference type="SAM" id="MobiDB-lite"/>
    </source>
</evidence>
<feature type="region of interest" description="Disordered" evidence="1">
    <location>
        <begin position="413"/>
        <end position="434"/>
    </location>
</feature>
<dbReference type="InterPro" id="IPR014848">
    <property type="entry name" value="Rgp1"/>
</dbReference>
<sequence>MRTHRVDSYLLTENIRLEIVHESNPYFAGENISLVIRIKHLGSYQELVSLKDSLKELHEEIEAQGAYVESQDNDNTNVQEDGRQPWSMKSLLNAMKGMSEEDVKPNNAHIDLERQKRQREQLVKQIKYHKPVELMSGYVQIFGMFQFDPEVINETKLDKTSVKVVGLDTPLSHVTKKMSGTAVEENDSNQPNSLAKYFHSKRSAQFLGSSNVNEDELKGDHNAVFTLAAHDESVEYRQFPILLIPQTLLFSELNLEPGETKVFRFKSSKLSRMIPPSYYVSPNISINYSLEVGMGRLYHGDIEQDTIKVPINIAPFVSRSGAQYSPVLNEKVTIMEPGLVKEVKQRQPSGGRVVSSTVHQHARRPSAFSLMNSDRNQDVEKLIHNFAKLVESNQDEFGDLEELVDSQMAIQFPEESSDESPTLMNSDEKREDENGYVTKRMSTVSSNVSDLARLTANRPTRKLGFNEEKGLIPQLDNLQNIYQINWNGQSITRIVCSKRFYTITDDIDLVLELDHNSPPTHKVSAVTVTLESCELINPEYVTDLENLKKPQVNRIYDAHAICFDDCDRIPLKLIMPKTPMYQLASQFKTDVFQLRWMLGIKFVLVPRTANISLEQFYEDKKGVLYHAKEILEGEEFSCHIPLAILPSASKYGGW</sequence>
<dbReference type="Proteomes" id="UP000187013">
    <property type="component" value="Unassembled WGS sequence"/>
</dbReference>
<dbReference type="PANTHER" id="PTHR12507">
    <property type="entry name" value="REDUCED GROWTH PHENOTYPE 1 RGP1, YEAST -RELATED"/>
    <property type="match status" value="1"/>
</dbReference>
<protein>
    <submittedName>
        <fullName evidence="2">Uncharacterized protein</fullName>
    </submittedName>
</protein>
<dbReference type="OrthoDB" id="1918at2759"/>
<proteinExistence type="predicted"/>
<comment type="caution">
    <text evidence="2">The sequence shown here is derived from an EMBL/GenBank/DDBJ whole genome shotgun (WGS) entry which is preliminary data.</text>
</comment>
<name>A0A1Q2ZZH7_ZYGRO</name>